<keyword evidence="5" id="KW-0496">Mitochondrion</keyword>
<comment type="subcellular location">
    <subcellularLocation>
        <location evidence="1">Mitochondrion</location>
    </subcellularLocation>
</comment>
<dbReference type="InterPro" id="IPR052473">
    <property type="entry name" value="mtLSU_mL53"/>
</dbReference>
<dbReference type="Proteomes" id="UP000593561">
    <property type="component" value="Unassembled WGS sequence"/>
</dbReference>
<dbReference type="PANTHER" id="PTHR33618:SF1">
    <property type="entry name" value="LARGE RIBOSOMAL SUBUNIT PROTEIN ML53"/>
    <property type="match status" value="1"/>
</dbReference>
<protein>
    <recommendedName>
        <fullName evidence="7">Large ribosomal subunit protein mL53</fullName>
    </recommendedName>
    <alternativeName>
        <fullName evidence="8">39S ribosomal protein L53, mitochondrial</fullName>
    </alternativeName>
</protein>
<evidence type="ECO:0000256" key="2">
    <source>
        <dbReference type="ARBA" id="ARBA00005557"/>
    </source>
</evidence>
<keyword evidence="4" id="KW-0689">Ribosomal protein</keyword>
<sequence length="314" mass="35354">MEFLAQCNARKAKESNPACQLQVKRRTDDHPPQITVAFVNGVEEVFNATSTPAQTIRTVILRKGQMLETEHMFREAGKKWPVIIPEELHQSFPGTKVWAFFSSGLVFNCCSLCSVGRGILSNNCQGKQKRRSITAICLTILLEVTLEDHKYSIVIEAESVDYKVKCELVPQKRQLRLQSQPNEAYLYTGWFANRSKNFDNAAYLGVSSPLDLNVSTGYGLSLLPNQEASSHIKLRACMQEKGKARWTSCNETEKGPASPFDAIQGLYERPGSIVKQREGESLKDYVKRFHAVSLNMKNLEDQWAIDAFIMGVQN</sequence>
<evidence type="ECO:0000313" key="10">
    <source>
        <dbReference type="Proteomes" id="UP000593561"/>
    </source>
</evidence>
<name>A0A7J8TB05_GOSDV</name>
<evidence type="ECO:0000256" key="5">
    <source>
        <dbReference type="ARBA" id="ARBA00023128"/>
    </source>
</evidence>
<comment type="caution">
    <text evidence="9">The sequence shown here is derived from an EMBL/GenBank/DDBJ whole genome shotgun (WGS) entry which is preliminary data.</text>
</comment>
<feature type="non-terminal residue" evidence="9">
    <location>
        <position position="314"/>
    </location>
</feature>
<evidence type="ECO:0000256" key="7">
    <source>
        <dbReference type="ARBA" id="ARBA00035180"/>
    </source>
</evidence>
<keyword evidence="6" id="KW-0687">Ribonucleoprotein</keyword>
<comment type="similarity">
    <text evidence="2">Belongs to the mitochondrion-specific ribosomal protein mL53 family.</text>
</comment>
<keyword evidence="10" id="KW-1185">Reference proteome</keyword>
<keyword evidence="3" id="KW-0809">Transit peptide</keyword>
<dbReference type="Pfam" id="PF10780">
    <property type="entry name" value="MRP_L53"/>
    <property type="match status" value="1"/>
</dbReference>
<dbReference type="EMBL" id="JABFAC010241562">
    <property type="protein sequence ID" value="MBA0635343.1"/>
    <property type="molecule type" value="Genomic_DNA"/>
</dbReference>
<dbReference type="InterPro" id="IPR019716">
    <property type="entry name" value="Ribosomal_mL53"/>
</dbReference>
<evidence type="ECO:0000256" key="1">
    <source>
        <dbReference type="ARBA" id="ARBA00004173"/>
    </source>
</evidence>
<dbReference type="GO" id="GO:0005762">
    <property type="term" value="C:mitochondrial large ribosomal subunit"/>
    <property type="evidence" value="ECO:0007669"/>
    <property type="project" value="TreeGrafter"/>
</dbReference>
<dbReference type="PANTHER" id="PTHR33618">
    <property type="entry name" value="39S RIBOSOMAL PROTEIN L53, MITOCHONDRIAL"/>
    <property type="match status" value="1"/>
</dbReference>
<evidence type="ECO:0000313" key="9">
    <source>
        <dbReference type="EMBL" id="MBA0635343.1"/>
    </source>
</evidence>
<gene>
    <name evidence="9" type="ORF">Godav_024897</name>
</gene>
<proteinExistence type="inferred from homology"/>
<organism evidence="9 10">
    <name type="scientific">Gossypium davidsonii</name>
    <name type="common">Davidson's cotton</name>
    <name type="synonym">Gossypium klotzschianum subsp. davidsonii</name>
    <dbReference type="NCBI Taxonomy" id="34287"/>
    <lineage>
        <taxon>Eukaryota</taxon>
        <taxon>Viridiplantae</taxon>
        <taxon>Streptophyta</taxon>
        <taxon>Embryophyta</taxon>
        <taxon>Tracheophyta</taxon>
        <taxon>Spermatophyta</taxon>
        <taxon>Magnoliopsida</taxon>
        <taxon>eudicotyledons</taxon>
        <taxon>Gunneridae</taxon>
        <taxon>Pentapetalae</taxon>
        <taxon>rosids</taxon>
        <taxon>malvids</taxon>
        <taxon>Malvales</taxon>
        <taxon>Malvaceae</taxon>
        <taxon>Malvoideae</taxon>
        <taxon>Gossypium</taxon>
    </lineage>
</organism>
<evidence type="ECO:0000256" key="8">
    <source>
        <dbReference type="ARBA" id="ARBA00042721"/>
    </source>
</evidence>
<dbReference type="AlphaFoldDB" id="A0A7J8TB05"/>
<evidence type="ECO:0000256" key="3">
    <source>
        <dbReference type="ARBA" id="ARBA00022946"/>
    </source>
</evidence>
<evidence type="ECO:0000256" key="4">
    <source>
        <dbReference type="ARBA" id="ARBA00022980"/>
    </source>
</evidence>
<evidence type="ECO:0000256" key="6">
    <source>
        <dbReference type="ARBA" id="ARBA00023274"/>
    </source>
</evidence>
<dbReference type="Gene3D" id="3.40.30.10">
    <property type="entry name" value="Glutaredoxin"/>
    <property type="match status" value="1"/>
</dbReference>
<reference evidence="9 10" key="1">
    <citation type="journal article" date="2019" name="Genome Biol. Evol.">
        <title>Insights into the evolution of the New World diploid cottons (Gossypium, subgenus Houzingenia) based on genome sequencing.</title>
        <authorList>
            <person name="Grover C.E."/>
            <person name="Arick M.A. 2nd"/>
            <person name="Thrash A."/>
            <person name="Conover J.L."/>
            <person name="Sanders W.S."/>
            <person name="Peterson D.G."/>
            <person name="Frelichowski J.E."/>
            <person name="Scheffler J.A."/>
            <person name="Scheffler B.E."/>
            <person name="Wendel J.F."/>
        </authorList>
    </citation>
    <scope>NUCLEOTIDE SEQUENCE [LARGE SCALE GENOMIC DNA]</scope>
    <source>
        <strain evidence="9">27</strain>
        <tissue evidence="9">Leaf</tissue>
    </source>
</reference>
<accession>A0A7J8TB05</accession>